<keyword evidence="1" id="KW-0472">Membrane</keyword>
<dbReference type="InterPro" id="IPR021994">
    <property type="entry name" value="DUF3592"/>
</dbReference>
<evidence type="ECO:0000259" key="2">
    <source>
        <dbReference type="Pfam" id="PF12158"/>
    </source>
</evidence>
<proteinExistence type="predicted"/>
<feature type="domain" description="DUF3592" evidence="2">
    <location>
        <begin position="410"/>
        <end position="503"/>
    </location>
</feature>
<sequence length="530" mass="58170">MSLFPRGREKIAASDTMTRPVPGPRTLARFESLKLHFLGLIVLAVIVWNLPGPILYFGARQMMSRTDLWMPDGWNEPQVLRAFEEAQRVVQVDATLTTNAHGFHPERRDHLTVLAPTKGEAIAGRNAIVAAMRAVFQKEHAGFLNSSREGPYADPVPNATTDALGKACRWLALALVLVAVGDLVLQWRRSHLPVLALVGILATLLTGIAFVFNVLWVFFFAVGLPAGFLALIVYLTLRVRKAAGWEEGRARITRAKVQVDHAHFDKTRAINKAAIAYEFTVDGKTIQGDRISIGLAPAERVDQTLKRYRVGAEVSVYYDPENPRDCVLERDPPVSFGCLWGGTIAVLLLYAVGWIWMKTGWSPGPFLTRAFPALHHPVVVVGAGSFGLFCVAAGIWNRLHPRTVAAWVRTSGTIVTSETETYTDSGASTSRSGRKMYNAVIEFSYHVDGQEYRGTKGATDLVRVTVGNAQAKSEEEVARYPVGMTVDVYYDPGNPTSASLQPREEIMLTGNHTLIVGAILILVALYAATH</sequence>
<feature type="transmembrane region" description="Helical" evidence="1">
    <location>
        <begin position="334"/>
        <end position="357"/>
    </location>
</feature>
<dbReference type="Pfam" id="PF12158">
    <property type="entry name" value="DUF3592"/>
    <property type="match status" value="2"/>
</dbReference>
<dbReference type="EMBL" id="ABVL01000022">
    <property type="protein sequence ID" value="EDY17207.1"/>
    <property type="molecule type" value="Genomic_DNA"/>
</dbReference>
<feature type="transmembrane region" description="Helical" evidence="1">
    <location>
        <begin position="218"/>
        <end position="237"/>
    </location>
</feature>
<feature type="domain" description="DUF3592" evidence="2">
    <location>
        <begin position="250"/>
        <end position="332"/>
    </location>
</feature>
<keyword evidence="1" id="KW-0812">Transmembrane</keyword>
<feature type="transmembrane region" description="Helical" evidence="1">
    <location>
        <begin position="377"/>
        <end position="396"/>
    </location>
</feature>
<accession>B4D8I5</accession>
<organism evidence="3 4">
    <name type="scientific">Chthoniobacter flavus Ellin428</name>
    <dbReference type="NCBI Taxonomy" id="497964"/>
    <lineage>
        <taxon>Bacteria</taxon>
        <taxon>Pseudomonadati</taxon>
        <taxon>Verrucomicrobiota</taxon>
        <taxon>Spartobacteria</taxon>
        <taxon>Chthoniobacterales</taxon>
        <taxon>Chthoniobacteraceae</taxon>
        <taxon>Chthoniobacter</taxon>
    </lineage>
</organism>
<feature type="transmembrane region" description="Helical" evidence="1">
    <location>
        <begin position="35"/>
        <end position="59"/>
    </location>
</feature>
<comment type="caution">
    <text evidence="3">The sequence shown here is derived from an EMBL/GenBank/DDBJ whole genome shotgun (WGS) entry which is preliminary data.</text>
</comment>
<dbReference type="STRING" id="497964.CfE428DRAFT_5225"/>
<dbReference type="InParanoid" id="B4D8I5"/>
<feature type="transmembrane region" description="Helical" evidence="1">
    <location>
        <begin position="192"/>
        <end position="212"/>
    </location>
</feature>
<dbReference type="AlphaFoldDB" id="B4D8I5"/>
<keyword evidence="1" id="KW-1133">Transmembrane helix</keyword>
<evidence type="ECO:0000313" key="3">
    <source>
        <dbReference type="EMBL" id="EDY17207.1"/>
    </source>
</evidence>
<keyword evidence="4" id="KW-1185">Reference proteome</keyword>
<evidence type="ECO:0000256" key="1">
    <source>
        <dbReference type="SAM" id="Phobius"/>
    </source>
</evidence>
<feature type="transmembrane region" description="Helical" evidence="1">
    <location>
        <begin position="506"/>
        <end position="528"/>
    </location>
</feature>
<gene>
    <name evidence="3" type="ORF">CfE428DRAFT_5225</name>
</gene>
<reference evidence="3 4" key="1">
    <citation type="journal article" date="2011" name="J. Bacteriol.">
        <title>Genome sequence of Chthoniobacter flavus Ellin428, an aerobic heterotrophic soil bacterium.</title>
        <authorList>
            <person name="Kant R."/>
            <person name="van Passel M.W."/>
            <person name="Palva A."/>
            <person name="Lucas S."/>
            <person name="Lapidus A."/>
            <person name="Glavina Del Rio T."/>
            <person name="Dalin E."/>
            <person name="Tice H."/>
            <person name="Bruce D."/>
            <person name="Goodwin L."/>
            <person name="Pitluck S."/>
            <person name="Larimer F.W."/>
            <person name="Land M.L."/>
            <person name="Hauser L."/>
            <person name="Sangwan P."/>
            <person name="de Vos W.M."/>
            <person name="Janssen P.H."/>
            <person name="Smidt H."/>
        </authorList>
    </citation>
    <scope>NUCLEOTIDE SEQUENCE [LARGE SCALE GENOMIC DNA]</scope>
    <source>
        <strain evidence="3 4">Ellin428</strain>
    </source>
</reference>
<dbReference type="Proteomes" id="UP000005824">
    <property type="component" value="Unassembled WGS sequence"/>
</dbReference>
<protein>
    <recommendedName>
        <fullName evidence="2">DUF3592 domain-containing protein</fullName>
    </recommendedName>
</protein>
<evidence type="ECO:0000313" key="4">
    <source>
        <dbReference type="Proteomes" id="UP000005824"/>
    </source>
</evidence>
<dbReference type="eggNOG" id="ENOG5033AVD">
    <property type="taxonomic scope" value="Bacteria"/>
</dbReference>
<name>B4D8I5_9BACT</name>